<dbReference type="InterPro" id="IPR023267">
    <property type="entry name" value="RCMT"/>
</dbReference>
<dbReference type="PANTHER" id="PTHR22807">
    <property type="entry name" value="NOP2 YEAST -RELATED NOL1/NOP2/FMU SUN DOMAIN-CONTAINING"/>
    <property type="match status" value="1"/>
</dbReference>
<sequence>MKDFLPYRNLYVGSIEILKAVFLENKYTDKEIEKCFKRNKQWGSRDRGFVAELIYECVRWKRLINYASGNSLEQKNYWKFIATWMIINDAEIPDLDEFKSLRINREKVKKNFRDAHRNPAIEQSVSEELKALGLQQLPERFWKEIQVMNQPAPAILRTNTLVNSRSELIKKLKKENVEVKPLQKFPEALVLAEKENIFLTQAFKDGSFEMQDASSQQVAHFCEVKPGMRVADACAGAGGKSLHLSALMENKGQIISMDIYEWKLKELKRRAKRNHSHNVQIKFIESSKTIKRFHQSFDRVLIDAPCTGIGILGRNPDAKYKIDFSFFDRVLREQKEILRNYAEMVKKEGLLIYATCSIFPAENKQQVQAFLEENQNFEFVEDRMLWPSETGYDGFYMAKMRRLKG</sequence>
<dbReference type="OrthoDB" id="9810297at2"/>
<dbReference type="GO" id="GO:0008173">
    <property type="term" value="F:RNA methyltransferase activity"/>
    <property type="evidence" value="ECO:0007669"/>
    <property type="project" value="InterPro"/>
</dbReference>
<evidence type="ECO:0000259" key="7">
    <source>
        <dbReference type="PROSITE" id="PS51686"/>
    </source>
</evidence>
<keyword evidence="4 6" id="KW-0949">S-adenosyl-L-methionine</keyword>
<dbReference type="RefSeq" id="WP_119059646.1">
    <property type="nucleotide sequence ID" value="NZ_UNSC01000007.1"/>
</dbReference>
<dbReference type="InterPro" id="IPR054728">
    <property type="entry name" value="RsmB-like_ferredoxin"/>
</dbReference>
<dbReference type="InterPro" id="IPR001678">
    <property type="entry name" value="MeTrfase_RsmB-F_NOP2_dom"/>
</dbReference>
<gene>
    <name evidence="8" type="primary">rsmB</name>
    <name evidence="8" type="ORF">SAMEA104719789_01431</name>
</gene>
<feature type="binding site" evidence="6">
    <location>
        <position position="258"/>
    </location>
    <ligand>
        <name>S-adenosyl-L-methionine</name>
        <dbReference type="ChEBI" id="CHEBI:59789"/>
    </ligand>
</feature>
<evidence type="ECO:0000256" key="3">
    <source>
        <dbReference type="ARBA" id="ARBA00022679"/>
    </source>
</evidence>
<keyword evidence="5 6" id="KW-0694">RNA-binding</keyword>
<dbReference type="InterPro" id="IPR018314">
    <property type="entry name" value="RsmB/NOL1/NOP2-like_CS"/>
</dbReference>
<keyword evidence="3 6" id="KW-0808">Transferase</keyword>
<reference evidence="8 9" key="1">
    <citation type="submission" date="2018-09" db="EMBL/GenBank/DDBJ databases">
        <authorList>
            <consortium name="Pathogen Informatics"/>
        </authorList>
    </citation>
    <scope>NUCLEOTIDE SEQUENCE [LARGE SCALE GENOMIC DNA]</scope>
    <source>
        <strain evidence="8 9">OH-22767</strain>
    </source>
</reference>
<dbReference type="SUPFAM" id="SSF53335">
    <property type="entry name" value="S-adenosyl-L-methionine-dependent methyltransferases"/>
    <property type="match status" value="1"/>
</dbReference>
<evidence type="ECO:0000313" key="8">
    <source>
        <dbReference type="EMBL" id="SZD73976.1"/>
    </source>
</evidence>
<feature type="domain" description="SAM-dependent MTase RsmB/NOP-type" evidence="7">
    <location>
        <begin position="144"/>
        <end position="405"/>
    </location>
</feature>
<evidence type="ECO:0000256" key="5">
    <source>
        <dbReference type="ARBA" id="ARBA00022884"/>
    </source>
</evidence>
<name>A0A383U3V6_9FLAO</name>
<feature type="binding site" evidence="6">
    <location>
        <position position="303"/>
    </location>
    <ligand>
        <name>S-adenosyl-L-methionine</name>
        <dbReference type="ChEBI" id="CHEBI:59789"/>
    </ligand>
</feature>
<dbReference type="Pfam" id="PF22458">
    <property type="entry name" value="RsmF-B_ferredox"/>
    <property type="match status" value="1"/>
</dbReference>
<evidence type="ECO:0000313" key="9">
    <source>
        <dbReference type="Proteomes" id="UP000262142"/>
    </source>
</evidence>
<protein>
    <submittedName>
        <fullName evidence="8">Ribosomal RNA small subunit methyltransferase B</fullName>
        <ecNumber evidence="8">2.1.1.176</ecNumber>
    </submittedName>
</protein>
<comment type="similarity">
    <text evidence="1 6">Belongs to the class I-like SAM-binding methyltransferase superfamily. RsmB/NOP family.</text>
</comment>
<dbReference type="Gene3D" id="3.40.50.150">
    <property type="entry name" value="Vaccinia Virus protein VP39"/>
    <property type="match status" value="1"/>
</dbReference>
<dbReference type="GO" id="GO:0003723">
    <property type="term" value="F:RNA binding"/>
    <property type="evidence" value="ECO:0007669"/>
    <property type="project" value="UniProtKB-UniRule"/>
</dbReference>
<keyword evidence="9" id="KW-1185">Reference proteome</keyword>
<dbReference type="PROSITE" id="PS51686">
    <property type="entry name" value="SAM_MT_RSMB_NOP"/>
    <property type="match status" value="1"/>
</dbReference>
<evidence type="ECO:0000256" key="6">
    <source>
        <dbReference type="PROSITE-ProRule" id="PRU01023"/>
    </source>
</evidence>
<dbReference type="PANTHER" id="PTHR22807:SF53">
    <property type="entry name" value="RIBOSOMAL RNA SMALL SUBUNIT METHYLTRANSFERASE B-RELATED"/>
    <property type="match status" value="1"/>
</dbReference>
<feature type="active site" description="Nucleophile" evidence="6">
    <location>
        <position position="356"/>
    </location>
</feature>
<dbReference type="AlphaFoldDB" id="A0A383U3V6"/>
<evidence type="ECO:0000256" key="2">
    <source>
        <dbReference type="ARBA" id="ARBA00022603"/>
    </source>
</evidence>
<accession>A0A383U3V6</accession>
<dbReference type="Pfam" id="PF01189">
    <property type="entry name" value="Methyltr_RsmB-F"/>
    <property type="match status" value="1"/>
</dbReference>
<organism evidence="8 9">
    <name type="scientific">Candidatus Ornithobacterium hominis</name>
    <dbReference type="NCBI Taxonomy" id="2497989"/>
    <lineage>
        <taxon>Bacteria</taxon>
        <taxon>Pseudomonadati</taxon>
        <taxon>Bacteroidota</taxon>
        <taxon>Flavobacteriia</taxon>
        <taxon>Flavobacteriales</taxon>
        <taxon>Weeksellaceae</taxon>
        <taxon>Ornithobacterium</taxon>
    </lineage>
</organism>
<comment type="caution">
    <text evidence="6">Lacks conserved residue(s) required for the propagation of feature annotation.</text>
</comment>
<dbReference type="InterPro" id="IPR029063">
    <property type="entry name" value="SAM-dependent_MTases_sf"/>
</dbReference>
<proteinExistence type="inferred from homology"/>
<evidence type="ECO:0000256" key="4">
    <source>
        <dbReference type="ARBA" id="ARBA00022691"/>
    </source>
</evidence>
<dbReference type="InterPro" id="IPR049560">
    <property type="entry name" value="MeTrfase_RsmB-F_NOP2_cat"/>
</dbReference>
<dbReference type="EC" id="2.1.1.176" evidence="8"/>
<keyword evidence="2 6" id="KW-0489">Methyltransferase</keyword>
<dbReference type="GO" id="GO:0001510">
    <property type="term" value="P:RNA methylation"/>
    <property type="evidence" value="ECO:0007669"/>
    <property type="project" value="InterPro"/>
</dbReference>
<dbReference type="Gene3D" id="3.30.70.1170">
    <property type="entry name" value="Sun protein, domain 3"/>
    <property type="match status" value="1"/>
</dbReference>
<evidence type="ECO:0000256" key="1">
    <source>
        <dbReference type="ARBA" id="ARBA00007494"/>
    </source>
</evidence>
<dbReference type="Proteomes" id="UP000262142">
    <property type="component" value="Unassembled WGS sequence"/>
</dbReference>
<dbReference type="EMBL" id="UNSC01000007">
    <property type="protein sequence ID" value="SZD73976.1"/>
    <property type="molecule type" value="Genomic_DNA"/>
</dbReference>
<dbReference type="PRINTS" id="PR02008">
    <property type="entry name" value="RCMTFAMILY"/>
</dbReference>
<dbReference type="PROSITE" id="PS01153">
    <property type="entry name" value="NOL1_NOP2_SUN"/>
    <property type="match status" value="1"/>
</dbReference>
<dbReference type="CDD" id="cd02440">
    <property type="entry name" value="AdoMet_MTases"/>
    <property type="match status" value="1"/>
</dbReference>